<feature type="compositionally biased region" description="Low complexity" evidence="1">
    <location>
        <begin position="40"/>
        <end position="50"/>
    </location>
</feature>
<name>A0ABU9DD56_9BACL</name>
<dbReference type="RefSeq" id="WP_341413755.1">
    <property type="nucleotide sequence ID" value="NZ_JBBPCC010000001.1"/>
</dbReference>
<comment type="caution">
    <text evidence="3">The sequence shown here is derived from an EMBL/GenBank/DDBJ whole genome shotgun (WGS) entry which is preliminary data.</text>
</comment>
<keyword evidence="2" id="KW-0472">Membrane</keyword>
<gene>
    <name evidence="3" type="ORF">WMW72_02150</name>
</gene>
<evidence type="ECO:0000313" key="4">
    <source>
        <dbReference type="Proteomes" id="UP001469365"/>
    </source>
</evidence>
<evidence type="ECO:0000256" key="1">
    <source>
        <dbReference type="SAM" id="MobiDB-lite"/>
    </source>
</evidence>
<keyword evidence="2" id="KW-0812">Transmembrane</keyword>
<proteinExistence type="predicted"/>
<feature type="transmembrane region" description="Helical" evidence="2">
    <location>
        <begin position="6"/>
        <end position="23"/>
    </location>
</feature>
<accession>A0ABU9DD56</accession>
<protein>
    <recommendedName>
        <fullName evidence="5">Ribosomal protein L7/L12 C-terminal domain-containing protein</fullName>
    </recommendedName>
</protein>
<evidence type="ECO:0000256" key="2">
    <source>
        <dbReference type="SAM" id="Phobius"/>
    </source>
</evidence>
<evidence type="ECO:0000313" key="3">
    <source>
        <dbReference type="EMBL" id="MEK8126704.1"/>
    </source>
</evidence>
<dbReference type="Gene3D" id="3.30.1390.10">
    <property type="match status" value="1"/>
</dbReference>
<keyword evidence="2" id="KW-1133">Transmembrane helix</keyword>
<sequence>METVEFIAISALILSLLLLLKVFSLQRQLHEIKSDLQWLSSQPEGSGSPRPSEPPASPRTRISSPPPVNLDQRLRALLASGKRIQAIKEYRNASGLSLQEAREYVDALEQSPY</sequence>
<feature type="region of interest" description="Disordered" evidence="1">
    <location>
        <begin position="39"/>
        <end position="69"/>
    </location>
</feature>
<dbReference type="Proteomes" id="UP001469365">
    <property type="component" value="Unassembled WGS sequence"/>
</dbReference>
<keyword evidence="4" id="KW-1185">Reference proteome</keyword>
<dbReference type="EMBL" id="JBBPCC010000001">
    <property type="protein sequence ID" value="MEK8126704.1"/>
    <property type="molecule type" value="Genomic_DNA"/>
</dbReference>
<reference evidence="3 4" key="1">
    <citation type="submission" date="2024-04" db="EMBL/GenBank/DDBJ databases">
        <title>draft genome sequnece of Paenibacillus filicis.</title>
        <authorList>
            <person name="Kim D.-U."/>
        </authorList>
    </citation>
    <scope>NUCLEOTIDE SEQUENCE [LARGE SCALE GENOMIC DNA]</scope>
    <source>
        <strain evidence="3 4">KACC14197</strain>
    </source>
</reference>
<organism evidence="3 4">
    <name type="scientific">Paenibacillus filicis</name>
    <dbReference type="NCBI Taxonomy" id="669464"/>
    <lineage>
        <taxon>Bacteria</taxon>
        <taxon>Bacillati</taxon>
        <taxon>Bacillota</taxon>
        <taxon>Bacilli</taxon>
        <taxon>Bacillales</taxon>
        <taxon>Paenibacillaceae</taxon>
        <taxon>Paenibacillus</taxon>
    </lineage>
</organism>
<evidence type="ECO:0008006" key="5">
    <source>
        <dbReference type="Google" id="ProtNLM"/>
    </source>
</evidence>
<dbReference type="InterPro" id="IPR014719">
    <property type="entry name" value="Ribosomal_bL12_C/ClpS-like"/>
</dbReference>